<accession>A0A1Q5T4Y9</accession>
<dbReference type="PANTHER" id="PTHR11877">
    <property type="entry name" value="HYDROXYMETHYLGLUTARYL-COA SYNTHASE"/>
    <property type="match status" value="1"/>
</dbReference>
<evidence type="ECO:0000256" key="2">
    <source>
        <dbReference type="ARBA" id="ARBA00022679"/>
    </source>
</evidence>
<keyword evidence="2" id="KW-0808">Transferase</keyword>
<reference evidence="7 8" key="1">
    <citation type="submission" date="2016-11" db="EMBL/GenBank/DDBJ databases">
        <authorList>
            <person name="Kadnikov V."/>
            <person name="Nazina T."/>
        </authorList>
    </citation>
    <scope>NUCLEOTIDE SEQUENCE [LARGE SCALE GENOMIC DNA]</scope>
    <source>
        <strain evidence="7 8">1017</strain>
    </source>
</reference>
<gene>
    <name evidence="7" type="ORF">BRO54_0940</name>
</gene>
<proteinExistence type="inferred from homology"/>
<dbReference type="PROSITE" id="PS00441">
    <property type="entry name" value="CHALCONE_SYNTH"/>
    <property type="match status" value="1"/>
</dbReference>
<dbReference type="AlphaFoldDB" id="A0A1Q5T4Y9"/>
<dbReference type="Proteomes" id="UP000186030">
    <property type="component" value="Unassembled WGS sequence"/>
</dbReference>
<dbReference type="InterPro" id="IPR001099">
    <property type="entry name" value="Chalcone/stilbene_synt_N"/>
</dbReference>
<dbReference type="InterPro" id="IPR018088">
    <property type="entry name" value="Chalcone/stilbene_synthase_AS"/>
</dbReference>
<comment type="caution">
    <text evidence="7">The sequence shown here is derived from an EMBL/GenBank/DDBJ whole genome shotgun (WGS) entry which is preliminary data.</text>
</comment>
<evidence type="ECO:0000256" key="4">
    <source>
        <dbReference type="PIRSR" id="PIRSR000451-1"/>
    </source>
</evidence>
<dbReference type="Gene3D" id="3.40.47.10">
    <property type="match status" value="2"/>
</dbReference>
<dbReference type="InterPro" id="IPR011141">
    <property type="entry name" value="Polyketide_synthase_type-III"/>
</dbReference>
<feature type="active site" description="Acyl-thioester intermediate" evidence="4">
    <location>
        <position position="192"/>
    </location>
</feature>
<dbReference type="PANTHER" id="PTHR11877:SF99">
    <property type="entry name" value="1,3,6,8-TETRAHYDROXYNAPHTHALENE SYNTHASE"/>
    <property type="match status" value="1"/>
</dbReference>
<feature type="domain" description="Chalcone/stilbene synthase N-terminal" evidence="5">
    <location>
        <begin position="150"/>
        <end position="254"/>
    </location>
</feature>
<evidence type="ECO:0000313" key="7">
    <source>
        <dbReference type="EMBL" id="OKO95299.1"/>
    </source>
</evidence>
<comment type="similarity">
    <text evidence="1">Belongs to the thiolase-like superfamily. Chalcone/stilbene synthases family.</text>
</comment>
<dbReference type="Pfam" id="PF00195">
    <property type="entry name" value="Chal_sti_synt_N"/>
    <property type="match status" value="1"/>
</dbReference>
<dbReference type="CDD" id="cd00831">
    <property type="entry name" value="CHS_like"/>
    <property type="match status" value="1"/>
</dbReference>
<dbReference type="GO" id="GO:0016747">
    <property type="term" value="F:acyltransferase activity, transferring groups other than amino-acyl groups"/>
    <property type="evidence" value="ECO:0007669"/>
    <property type="project" value="InterPro"/>
</dbReference>
<dbReference type="SUPFAM" id="SSF53901">
    <property type="entry name" value="Thiolase-like"/>
    <property type="match status" value="1"/>
</dbReference>
<dbReference type="InterPro" id="IPR016039">
    <property type="entry name" value="Thiolase-like"/>
</dbReference>
<dbReference type="InterPro" id="IPR012328">
    <property type="entry name" value="Chalcone/stilbene_synt_C"/>
</dbReference>
<dbReference type="GO" id="GO:0030639">
    <property type="term" value="P:polyketide biosynthetic process"/>
    <property type="evidence" value="ECO:0007669"/>
    <property type="project" value="TreeGrafter"/>
</dbReference>
<protein>
    <submittedName>
        <fullName evidence="7">Chalcone synthase</fullName>
    </submittedName>
</protein>
<evidence type="ECO:0000256" key="1">
    <source>
        <dbReference type="ARBA" id="ARBA00005531"/>
    </source>
</evidence>
<dbReference type="PIRSF" id="PIRSF000451">
    <property type="entry name" value="PKS_III"/>
    <property type="match status" value="1"/>
</dbReference>
<evidence type="ECO:0000256" key="3">
    <source>
        <dbReference type="ARBA" id="ARBA00023315"/>
    </source>
</evidence>
<feature type="domain" description="Chalcone/stilbene synthase C-terminal" evidence="6">
    <location>
        <begin position="267"/>
        <end position="402"/>
    </location>
</feature>
<organism evidence="7 8">
    <name type="scientific">Geobacillus proteiniphilus</name>
    <dbReference type="NCBI Taxonomy" id="860353"/>
    <lineage>
        <taxon>Bacteria</taxon>
        <taxon>Bacillati</taxon>
        <taxon>Bacillota</taxon>
        <taxon>Bacilli</taxon>
        <taxon>Bacillales</taxon>
        <taxon>Anoxybacillaceae</taxon>
        <taxon>Geobacillus</taxon>
    </lineage>
</organism>
<evidence type="ECO:0000259" key="5">
    <source>
        <dbReference type="Pfam" id="PF00195"/>
    </source>
</evidence>
<dbReference type="EMBL" id="MQMG01000008">
    <property type="protein sequence ID" value="OKO95299.1"/>
    <property type="molecule type" value="Genomic_DNA"/>
</dbReference>
<evidence type="ECO:0000259" key="6">
    <source>
        <dbReference type="Pfam" id="PF02797"/>
    </source>
</evidence>
<evidence type="ECO:0000313" key="8">
    <source>
        <dbReference type="Proteomes" id="UP000186030"/>
    </source>
</evidence>
<reference evidence="8" key="2">
    <citation type="submission" date="2017-01" db="EMBL/GenBank/DDBJ databases">
        <title>Genome sequencing and annotation of Geobacillus sp. 1017, a Hydrocarbon-Oxidizing Thermophilic Bacterium Isolated from a Heavy Oil Reservoir (China).</title>
        <authorList>
            <person name="Kadnikov V.V."/>
            <person name="Mardanov A.V."/>
            <person name="Poltaraus A.B."/>
            <person name="Sokolova D.S."/>
            <person name="Semenova E.M."/>
            <person name="Ravin N.V."/>
            <person name="Tourova T.P."/>
            <person name="Nazina T.N."/>
        </authorList>
    </citation>
    <scope>NUCLEOTIDE SEQUENCE [LARGE SCALE GENOMIC DNA]</scope>
    <source>
        <strain evidence="8">1017</strain>
    </source>
</reference>
<name>A0A1Q5T4Y9_9BACL</name>
<sequence>MPHAVFWAQKKQGTDQLFPKKIGAQTHFPLHTDWLVAHPNRKRGTDRGVCMPVLLSVGTARMPYTAAQDEVKQHVAGLFAGRMARAERLLQAFDNSGIHTRTFVQPLAWYSVPHGFGEKNGVYIDRAVRYSGEAVNDCLCKASSSHVLHEEIDALFYISTTGLSTPSIEARLMNVLPFSPHAVRVPIWGLGCAGGAAGLARAADYCRAFPNAKALVIAVEFCSLTFQLNDWSKSNVIGTSLFSDGVACVLVAGDGAASANGAPRVIAARSVLMPGSEDVMGWDVCDEGLFVVFSKDIPMIVRTWLRPQVESFLQEHGLGLGDLHYFIAHPGGRKVIEAYEEAFGFGPEQTKAARDVLARYGNMSSATVYFVLEQMMRQPLSPGHGLLIALGPGFSAEMVLLQWEG</sequence>
<keyword evidence="3" id="KW-0012">Acyltransferase</keyword>
<dbReference type="Pfam" id="PF02797">
    <property type="entry name" value="Chal_sti_synt_C"/>
    <property type="match status" value="1"/>
</dbReference>